<dbReference type="Pfam" id="PF01041">
    <property type="entry name" value="DegT_DnrJ_EryC1"/>
    <property type="match status" value="1"/>
</dbReference>
<reference evidence="1 2" key="1">
    <citation type="submission" date="2023-07" db="EMBL/GenBank/DDBJ databases">
        <title>Genomic Encyclopedia of Type Strains, Phase IV (KMG-IV): sequencing the most valuable type-strain genomes for metagenomic binning, comparative biology and taxonomic classification.</title>
        <authorList>
            <person name="Goeker M."/>
        </authorList>
    </citation>
    <scope>NUCLEOTIDE SEQUENCE [LARGE SCALE GENOMIC DNA]</scope>
    <source>
        <strain evidence="1 2">DSM 1277</strain>
    </source>
</reference>
<dbReference type="InterPro" id="IPR015421">
    <property type="entry name" value="PyrdxlP-dep_Trfase_major"/>
</dbReference>
<keyword evidence="2" id="KW-1185">Reference proteome</keyword>
<protein>
    <submittedName>
        <fullName evidence="1">dTDP-4-amino-4,6-dideoxygalactose transaminase</fullName>
    </submittedName>
</protein>
<gene>
    <name evidence="1" type="ORF">J2S76_001745</name>
</gene>
<dbReference type="InterPro" id="IPR000653">
    <property type="entry name" value="DegT/StrS_aminotransferase"/>
</dbReference>
<name>A0ABU0DG64_9HYPH</name>
<organism evidence="1 2">
    <name type="scientific">Ancylobacter vacuolatus</name>
    <dbReference type="NCBI Taxonomy" id="223389"/>
    <lineage>
        <taxon>Bacteria</taxon>
        <taxon>Pseudomonadati</taxon>
        <taxon>Pseudomonadota</taxon>
        <taxon>Alphaproteobacteria</taxon>
        <taxon>Hyphomicrobiales</taxon>
        <taxon>Xanthobacteraceae</taxon>
        <taxon>Ancylobacter</taxon>
    </lineage>
</organism>
<dbReference type="InterPro" id="IPR015424">
    <property type="entry name" value="PyrdxlP-dep_Trfase"/>
</dbReference>
<evidence type="ECO:0000313" key="2">
    <source>
        <dbReference type="Proteomes" id="UP001238467"/>
    </source>
</evidence>
<evidence type="ECO:0000313" key="1">
    <source>
        <dbReference type="EMBL" id="MDQ0347321.1"/>
    </source>
</evidence>
<comment type="caution">
    <text evidence="1">The sequence shown here is derived from an EMBL/GenBank/DDBJ whole genome shotgun (WGS) entry which is preliminary data.</text>
</comment>
<proteinExistence type="predicted"/>
<sequence>MVLSFIYIASVKRNALTVATPVFADCCADGWQMGPEDMAPLITSRTKAIVPVPLYGAVCDMDDHGDRREARPEGD</sequence>
<dbReference type="EMBL" id="JAUSUH010000003">
    <property type="protein sequence ID" value="MDQ0347321.1"/>
    <property type="molecule type" value="Genomic_DNA"/>
</dbReference>
<accession>A0ABU0DG64</accession>
<dbReference type="SUPFAM" id="SSF53383">
    <property type="entry name" value="PLP-dependent transferases"/>
    <property type="match status" value="1"/>
</dbReference>
<dbReference type="Proteomes" id="UP001238467">
    <property type="component" value="Unassembled WGS sequence"/>
</dbReference>
<dbReference type="Gene3D" id="3.40.640.10">
    <property type="entry name" value="Type I PLP-dependent aspartate aminotransferase-like (Major domain)"/>
    <property type="match status" value="1"/>
</dbReference>